<accession>A0A6C0I4E3</accession>
<dbReference type="EMBL" id="MN740085">
    <property type="protein sequence ID" value="QHT87265.1"/>
    <property type="molecule type" value="Genomic_DNA"/>
</dbReference>
<dbReference type="PANTHER" id="PTHR21668">
    <property type="entry name" value="EIF-1A"/>
    <property type="match status" value="1"/>
</dbReference>
<evidence type="ECO:0000259" key="2">
    <source>
        <dbReference type="PROSITE" id="PS50832"/>
    </source>
</evidence>
<evidence type="ECO:0000256" key="1">
    <source>
        <dbReference type="SAM" id="MobiDB-lite"/>
    </source>
</evidence>
<proteinExistence type="predicted"/>
<protein>
    <recommendedName>
        <fullName evidence="2">S1-like domain-containing protein</fullName>
    </recommendedName>
</protein>
<name>A0A6C0I4E3_9ZZZZ</name>
<evidence type="ECO:0000313" key="3">
    <source>
        <dbReference type="EMBL" id="QHT87265.1"/>
    </source>
</evidence>
<dbReference type="InterPro" id="IPR001253">
    <property type="entry name" value="TIF_eIF-1A"/>
</dbReference>
<dbReference type="SUPFAM" id="SSF50249">
    <property type="entry name" value="Nucleic acid-binding proteins"/>
    <property type="match status" value="1"/>
</dbReference>
<dbReference type="GO" id="GO:0003723">
    <property type="term" value="F:RNA binding"/>
    <property type="evidence" value="ECO:0007669"/>
    <property type="project" value="InterPro"/>
</dbReference>
<dbReference type="SMART" id="SM00652">
    <property type="entry name" value="eIF1a"/>
    <property type="match status" value="1"/>
</dbReference>
<dbReference type="PROSITE" id="PS50832">
    <property type="entry name" value="S1_IF1_TYPE"/>
    <property type="match status" value="1"/>
</dbReference>
<sequence>MFREKLKINGAFIFNVTKETMVRNTQGGTGTKGLARKHQETGKSQRRLRVSEDPDELYAFIEKIYGNGMCEVVANDGTKYMGHIRGKMRGKNKRNNFVEPFCVVLVGLRSWESESSGKKRNCDVITIYNDNEVQQLQQIPNVSIDTIVSQIISKKSNQTTNTNGGKDDGYVFDRGNSSGEEEDYSGMPASNGQLEEFKMNDGEQVDIDDI</sequence>
<dbReference type="Gene3D" id="2.40.50.140">
    <property type="entry name" value="Nucleic acid-binding proteins"/>
    <property type="match status" value="1"/>
</dbReference>
<feature type="region of interest" description="Disordered" evidence="1">
    <location>
        <begin position="157"/>
        <end position="210"/>
    </location>
</feature>
<dbReference type="InterPro" id="IPR012340">
    <property type="entry name" value="NA-bd_OB-fold"/>
</dbReference>
<reference evidence="3" key="1">
    <citation type="journal article" date="2020" name="Nature">
        <title>Giant virus diversity and host interactions through global metagenomics.</title>
        <authorList>
            <person name="Schulz F."/>
            <person name="Roux S."/>
            <person name="Paez-Espino D."/>
            <person name="Jungbluth S."/>
            <person name="Walsh D.A."/>
            <person name="Denef V.J."/>
            <person name="McMahon K.D."/>
            <person name="Konstantinidis K.T."/>
            <person name="Eloe-Fadrosh E.A."/>
            <person name="Kyrpides N.C."/>
            <person name="Woyke T."/>
        </authorList>
    </citation>
    <scope>NUCLEOTIDE SEQUENCE</scope>
    <source>
        <strain evidence="3">GVMAG-M-3300023184-190</strain>
    </source>
</reference>
<organism evidence="3">
    <name type="scientific">viral metagenome</name>
    <dbReference type="NCBI Taxonomy" id="1070528"/>
    <lineage>
        <taxon>unclassified sequences</taxon>
        <taxon>metagenomes</taxon>
        <taxon>organismal metagenomes</taxon>
    </lineage>
</organism>
<dbReference type="GO" id="GO:0003743">
    <property type="term" value="F:translation initiation factor activity"/>
    <property type="evidence" value="ECO:0007669"/>
    <property type="project" value="InterPro"/>
</dbReference>
<feature type="domain" description="S1-like" evidence="2">
    <location>
        <begin position="45"/>
        <end position="129"/>
    </location>
</feature>
<feature type="region of interest" description="Disordered" evidence="1">
    <location>
        <begin position="24"/>
        <end position="46"/>
    </location>
</feature>
<dbReference type="InterPro" id="IPR006196">
    <property type="entry name" value="RNA-binding_domain_S1_IF1"/>
</dbReference>
<dbReference type="AlphaFoldDB" id="A0A6C0I4E3"/>